<dbReference type="InterPro" id="IPR014234">
    <property type="entry name" value="Spore_CwlD"/>
</dbReference>
<dbReference type="EMBL" id="JBHTGQ010000019">
    <property type="protein sequence ID" value="MFC7750044.1"/>
    <property type="molecule type" value="Genomic_DNA"/>
</dbReference>
<evidence type="ECO:0000256" key="1">
    <source>
        <dbReference type="ARBA" id="ARBA00022801"/>
    </source>
</evidence>
<dbReference type="PANTHER" id="PTHR30404:SF0">
    <property type="entry name" value="N-ACETYLMURAMOYL-L-ALANINE AMIDASE AMIC"/>
    <property type="match status" value="1"/>
</dbReference>
<proteinExistence type="predicted"/>
<evidence type="ECO:0000256" key="2">
    <source>
        <dbReference type="SAM" id="Phobius"/>
    </source>
</evidence>
<keyword evidence="5" id="KW-1185">Reference proteome</keyword>
<dbReference type="Gene3D" id="3.40.630.40">
    <property type="entry name" value="Zn-dependent exopeptidases"/>
    <property type="match status" value="1"/>
</dbReference>
<evidence type="ECO:0000259" key="3">
    <source>
        <dbReference type="SMART" id="SM00646"/>
    </source>
</evidence>
<dbReference type="SMART" id="SM00646">
    <property type="entry name" value="Ami_3"/>
    <property type="match status" value="1"/>
</dbReference>
<keyword evidence="2" id="KW-1133">Transmembrane helix</keyword>
<evidence type="ECO:0000313" key="4">
    <source>
        <dbReference type="EMBL" id="MFC7750044.1"/>
    </source>
</evidence>
<dbReference type="CDD" id="cd02696">
    <property type="entry name" value="MurNAc-LAA"/>
    <property type="match status" value="1"/>
</dbReference>
<accession>A0ABW2V1L4</accession>
<evidence type="ECO:0000313" key="5">
    <source>
        <dbReference type="Proteomes" id="UP001596528"/>
    </source>
</evidence>
<dbReference type="PANTHER" id="PTHR30404">
    <property type="entry name" value="N-ACETYLMURAMOYL-L-ALANINE AMIDASE"/>
    <property type="match status" value="1"/>
</dbReference>
<dbReference type="RefSeq" id="WP_138790170.1">
    <property type="nucleotide sequence ID" value="NZ_JBHTGQ010000019.1"/>
</dbReference>
<dbReference type="GO" id="GO:0008745">
    <property type="term" value="F:N-acetylmuramoyl-L-alanine amidase activity"/>
    <property type="evidence" value="ECO:0007669"/>
    <property type="project" value="UniProtKB-EC"/>
</dbReference>
<gene>
    <name evidence="4" type="primary">cwlD</name>
    <name evidence="4" type="ORF">ACFQWB_08900</name>
</gene>
<feature type="domain" description="MurNAc-LAA" evidence="3">
    <location>
        <begin position="133"/>
        <end position="244"/>
    </location>
</feature>
<organism evidence="4 5">
    <name type="scientific">Paenibacillus thermoaerophilus</name>
    <dbReference type="NCBI Taxonomy" id="1215385"/>
    <lineage>
        <taxon>Bacteria</taxon>
        <taxon>Bacillati</taxon>
        <taxon>Bacillota</taxon>
        <taxon>Bacilli</taxon>
        <taxon>Bacillales</taxon>
        <taxon>Paenibacillaceae</taxon>
        <taxon>Paenibacillus</taxon>
    </lineage>
</organism>
<comment type="caution">
    <text evidence="4">The sequence shown here is derived from an EMBL/GenBank/DDBJ whole genome shotgun (WGS) entry which is preliminary data.</text>
</comment>
<keyword evidence="2" id="KW-0472">Membrane</keyword>
<keyword evidence="1 4" id="KW-0378">Hydrolase</keyword>
<dbReference type="EC" id="3.5.1.28" evidence="4"/>
<feature type="transmembrane region" description="Helical" evidence="2">
    <location>
        <begin position="21"/>
        <end position="39"/>
    </location>
</feature>
<dbReference type="Pfam" id="PF01520">
    <property type="entry name" value="Amidase_3"/>
    <property type="match status" value="1"/>
</dbReference>
<dbReference type="NCBIfam" id="TIGR02883">
    <property type="entry name" value="spore_cwlD"/>
    <property type="match status" value="1"/>
</dbReference>
<reference evidence="5" key="1">
    <citation type="journal article" date="2019" name="Int. J. Syst. Evol. Microbiol.">
        <title>The Global Catalogue of Microorganisms (GCM) 10K type strain sequencing project: providing services to taxonomists for standard genome sequencing and annotation.</title>
        <authorList>
            <consortium name="The Broad Institute Genomics Platform"/>
            <consortium name="The Broad Institute Genome Sequencing Center for Infectious Disease"/>
            <person name="Wu L."/>
            <person name="Ma J."/>
        </authorList>
    </citation>
    <scope>NUCLEOTIDE SEQUENCE [LARGE SCALE GENOMIC DNA]</scope>
    <source>
        <strain evidence="5">JCM 18657</strain>
    </source>
</reference>
<protein>
    <submittedName>
        <fullName evidence="4">N-acetylmuramoyl-L-alanine amidase CwlD</fullName>
        <ecNumber evidence="4">3.5.1.28</ecNumber>
    </submittedName>
</protein>
<dbReference type="InterPro" id="IPR002508">
    <property type="entry name" value="MurNAc-LAA_cat"/>
</dbReference>
<dbReference type="SUPFAM" id="SSF53187">
    <property type="entry name" value="Zn-dependent exopeptidases"/>
    <property type="match status" value="1"/>
</dbReference>
<dbReference type="Proteomes" id="UP001596528">
    <property type="component" value="Unassembled WGS sequence"/>
</dbReference>
<keyword evidence="2" id="KW-0812">Transmembrane</keyword>
<name>A0ABW2V1L4_9BACL</name>
<sequence>MRSLHRLRRKRLIVWVNGQGYAKIAATMALVALMAYLLFSRLPSTETWSHWTLPLSGRIIAIDAGHGGPDGGAVSSGGLVEKQVTLAIAGYLRDYLQEAGASVVMTRESDKDLAQPGTQGLSKRKTEDLHARAELIARSGADMLVSIHLNSIASSKWRGAQTFYYAEREEGRRLAELIQDEFRTALGNTDRLTQPHDTYFLLKTLNIPGALVEAGFLSNAEEARNLGDSAYQKKVAATIYRGILRYAAGEKIGS</sequence>
<dbReference type="InterPro" id="IPR050695">
    <property type="entry name" value="N-acetylmuramoyl_amidase_3"/>
</dbReference>